<dbReference type="AlphaFoldDB" id="A0A183CV85"/>
<reference evidence="4" key="1">
    <citation type="submission" date="2016-06" db="UniProtKB">
        <authorList>
            <consortium name="WormBaseParasite"/>
        </authorList>
    </citation>
    <scope>IDENTIFICATION</scope>
</reference>
<accession>A0A183CV85</accession>
<dbReference type="Proteomes" id="UP000271098">
    <property type="component" value="Unassembled WGS sequence"/>
</dbReference>
<dbReference type="OrthoDB" id="3936150at2759"/>
<gene>
    <name evidence="2" type="ORF">GPUH_LOCUS376</name>
</gene>
<reference evidence="2 3" key="2">
    <citation type="submission" date="2018-11" db="EMBL/GenBank/DDBJ databases">
        <authorList>
            <consortium name="Pathogen Informatics"/>
        </authorList>
    </citation>
    <scope>NUCLEOTIDE SEQUENCE [LARGE SCALE GENOMIC DNA]</scope>
</reference>
<proteinExistence type="predicted"/>
<keyword evidence="3" id="KW-1185">Reference proteome</keyword>
<dbReference type="EMBL" id="UYRT01000316">
    <property type="protein sequence ID" value="VDK27978.1"/>
    <property type="molecule type" value="Genomic_DNA"/>
</dbReference>
<dbReference type="WBParaSite" id="GPUH_0000037501-mRNA-1">
    <property type="protein sequence ID" value="GPUH_0000037501-mRNA-1"/>
    <property type="gene ID" value="GPUH_0000037501"/>
</dbReference>
<protein>
    <submittedName>
        <fullName evidence="4">Solute carrier family 22 member 2</fullName>
    </submittedName>
</protein>
<evidence type="ECO:0000313" key="2">
    <source>
        <dbReference type="EMBL" id="VDK27978.1"/>
    </source>
</evidence>
<feature type="transmembrane region" description="Helical" evidence="1">
    <location>
        <begin position="20"/>
        <end position="38"/>
    </location>
</feature>
<organism evidence="4">
    <name type="scientific">Gongylonema pulchrum</name>
    <dbReference type="NCBI Taxonomy" id="637853"/>
    <lineage>
        <taxon>Eukaryota</taxon>
        <taxon>Metazoa</taxon>
        <taxon>Ecdysozoa</taxon>
        <taxon>Nematoda</taxon>
        <taxon>Chromadorea</taxon>
        <taxon>Rhabditida</taxon>
        <taxon>Spirurina</taxon>
        <taxon>Spiruromorpha</taxon>
        <taxon>Spiruroidea</taxon>
        <taxon>Gongylonematidae</taxon>
        <taxon>Gongylonema</taxon>
    </lineage>
</organism>
<sequence>MMDFETLLAEVGDFGPFQIILFFLICLPASLPSAFSAFNQPFVVGQPAHRCRLPEGREDLNPEEMSCQQYSADEIDFIWNSTADVDNMRKLWGNLKLIPCQMGWIYDNSTYIDTLVTEVSSIKT</sequence>
<keyword evidence="1" id="KW-1133">Transmembrane helix</keyword>
<evidence type="ECO:0000313" key="4">
    <source>
        <dbReference type="WBParaSite" id="GPUH_0000037501-mRNA-1"/>
    </source>
</evidence>
<name>A0A183CV85_9BILA</name>
<keyword evidence="1" id="KW-0812">Transmembrane</keyword>
<evidence type="ECO:0000256" key="1">
    <source>
        <dbReference type="SAM" id="Phobius"/>
    </source>
</evidence>
<keyword evidence="1" id="KW-0472">Membrane</keyword>
<evidence type="ECO:0000313" key="3">
    <source>
        <dbReference type="Proteomes" id="UP000271098"/>
    </source>
</evidence>